<keyword evidence="4" id="KW-0560">Oxidoreductase</keyword>
<evidence type="ECO:0000256" key="2">
    <source>
        <dbReference type="ARBA" id="ARBA00022723"/>
    </source>
</evidence>
<evidence type="ECO:0000256" key="4">
    <source>
        <dbReference type="ARBA" id="ARBA00023002"/>
    </source>
</evidence>
<dbReference type="SUPFAM" id="SSF51735">
    <property type="entry name" value="NAD(P)-binding Rossmann-fold domains"/>
    <property type="match status" value="1"/>
</dbReference>
<comment type="caution">
    <text evidence="7">The sequence shown here is derived from an EMBL/GenBank/DDBJ whole genome shotgun (WGS) entry which is preliminary data.</text>
</comment>
<dbReference type="EMBL" id="JBIAQY010000022">
    <property type="protein sequence ID" value="MFF3573905.1"/>
    <property type="molecule type" value="Genomic_DNA"/>
</dbReference>
<dbReference type="SMART" id="SM00829">
    <property type="entry name" value="PKS_ER"/>
    <property type="match status" value="1"/>
</dbReference>
<dbReference type="InterPro" id="IPR013154">
    <property type="entry name" value="ADH-like_N"/>
</dbReference>
<accession>A0ABW6SET2</accession>
<reference evidence="7 8" key="1">
    <citation type="submission" date="2024-10" db="EMBL/GenBank/DDBJ databases">
        <title>The Natural Products Discovery Center: Release of the First 8490 Sequenced Strains for Exploring Actinobacteria Biosynthetic Diversity.</title>
        <authorList>
            <person name="Kalkreuter E."/>
            <person name="Kautsar S.A."/>
            <person name="Yang D."/>
            <person name="Bader C.D."/>
            <person name="Teijaro C.N."/>
            <person name="Fluegel L."/>
            <person name="Davis C.M."/>
            <person name="Simpson J.R."/>
            <person name="Lauterbach L."/>
            <person name="Steele A.D."/>
            <person name="Gui C."/>
            <person name="Meng S."/>
            <person name="Li G."/>
            <person name="Viehrig K."/>
            <person name="Ye F."/>
            <person name="Su P."/>
            <person name="Kiefer A.F."/>
            <person name="Nichols A."/>
            <person name="Cepeda A.J."/>
            <person name="Yan W."/>
            <person name="Fan B."/>
            <person name="Jiang Y."/>
            <person name="Adhikari A."/>
            <person name="Zheng C.-J."/>
            <person name="Schuster L."/>
            <person name="Cowan T.M."/>
            <person name="Smanski M.J."/>
            <person name="Chevrette M.G."/>
            <person name="De Carvalho L.P.S."/>
            <person name="Shen B."/>
        </authorList>
    </citation>
    <scope>NUCLEOTIDE SEQUENCE [LARGE SCALE GENOMIC DNA]</scope>
    <source>
        <strain evidence="7 8">NPDC002593</strain>
    </source>
</reference>
<evidence type="ECO:0000256" key="5">
    <source>
        <dbReference type="RuleBase" id="RU361277"/>
    </source>
</evidence>
<evidence type="ECO:0000256" key="3">
    <source>
        <dbReference type="ARBA" id="ARBA00022833"/>
    </source>
</evidence>
<keyword evidence="3 5" id="KW-0862">Zinc</keyword>
<dbReference type="RefSeq" id="WP_083896272.1">
    <property type="nucleotide sequence ID" value="NZ_JBIAQY010000022.1"/>
</dbReference>
<comment type="cofactor">
    <cofactor evidence="1 5">
        <name>Zn(2+)</name>
        <dbReference type="ChEBI" id="CHEBI:29105"/>
    </cofactor>
</comment>
<evidence type="ECO:0000313" key="7">
    <source>
        <dbReference type="EMBL" id="MFF3573905.1"/>
    </source>
</evidence>
<dbReference type="PROSITE" id="PS00059">
    <property type="entry name" value="ADH_ZINC"/>
    <property type="match status" value="1"/>
</dbReference>
<feature type="domain" description="Enoyl reductase (ER)" evidence="6">
    <location>
        <begin position="9"/>
        <end position="350"/>
    </location>
</feature>
<protein>
    <submittedName>
        <fullName evidence="7">Zinc-binding dehydrogenase</fullName>
    </submittedName>
</protein>
<dbReference type="InterPro" id="IPR020843">
    <property type="entry name" value="ER"/>
</dbReference>
<proteinExistence type="inferred from homology"/>
<evidence type="ECO:0000313" key="8">
    <source>
        <dbReference type="Proteomes" id="UP001601992"/>
    </source>
</evidence>
<dbReference type="InterPro" id="IPR013149">
    <property type="entry name" value="ADH-like_C"/>
</dbReference>
<organism evidence="7 8">
    <name type="scientific">Nocardia jiangxiensis</name>
    <dbReference type="NCBI Taxonomy" id="282685"/>
    <lineage>
        <taxon>Bacteria</taxon>
        <taxon>Bacillati</taxon>
        <taxon>Actinomycetota</taxon>
        <taxon>Actinomycetes</taxon>
        <taxon>Mycobacteriales</taxon>
        <taxon>Nocardiaceae</taxon>
        <taxon>Nocardia</taxon>
    </lineage>
</organism>
<sequence>MRARVAVLAAPHRIDIREVALPVVGSGDGLLEVEVNGLCGSDLEFFEGGLPGYPLPMALGHEPVGRVAALGAEAAEAWGVEVGDRVVVNSAIRCGTCAQCQVGGNCRFRSYGAVSADDPPGLWGGLATHMYLAPGSTLMKLAANVPTEVAAFHNPLANGFEWVGQAGRVRAGEKVAVLGAGPRGLACCLVARIMGAAEVIWVGLPRDEQRLALSGQLGIDTTVTITSGEPAQLRAAIGYPVDVVVDTTPRSVSAVAQAIEALAPGGRLVLAGIKGHDQRLELAPDVISMRRLSLIGPLSKSETSLRAAVEAINAGSVDLAKVPTRAFPLEQVAEGIAQLGKPAVDGPIHLRVEP</sequence>
<keyword evidence="2 5" id="KW-0479">Metal-binding</keyword>
<gene>
    <name evidence="7" type="ORF">ACFYXQ_39765</name>
</gene>
<dbReference type="Pfam" id="PF00107">
    <property type="entry name" value="ADH_zinc_N"/>
    <property type="match status" value="1"/>
</dbReference>
<dbReference type="PANTHER" id="PTHR43401:SF2">
    <property type="entry name" value="L-THREONINE 3-DEHYDROGENASE"/>
    <property type="match status" value="1"/>
</dbReference>
<dbReference type="InterPro" id="IPR011032">
    <property type="entry name" value="GroES-like_sf"/>
</dbReference>
<dbReference type="Gene3D" id="3.40.50.720">
    <property type="entry name" value="NAD(P)-binding Rossmann-like Domain"/>
    <property type="match status" value="1"/>
</dbReference>
<dbReference type="Pfam" id="PF08240">
    <property type="entry name" value="ADH_N"/>
    <property type="match status" value="1"/>
</dbReference>
<dbReference type="Proteomes" id="UP001601992">
    <property type="component" value="Unassembled WGS sequence"/>
</dbReference>
<dbReference type="InterPro" id="IPR050129">
    <property type="entry name" value="Zn_alcohol_dh"/>
</dbReference>
<dbReference type="Gene3D" id="3.90.180.10">
    <property type="entry name" value="Medium-chain alcohol dehydrogenases, catalytic domain"/>
    <property type="match status" value="1"/>
</dbReference>
<keyword evidence="8" id="KW-1185">Reference proteome</keyword>
<dbReference type="InterPro" id="IPR036291">
    <property type="entry name" value="NAD(P)-bd_dom_sf"/>
</dbReference>
<evidence type="ECO:0000259" key="6">
    <source>
        <dbReference type="SMART" id="SM00829"/>
    </source>
</evidence>
<dbReference type="PANTHER" id="PTHR43401">
    <property type="entry name" value="L-THREONINE 3-DEHYDROGENASE"/>
    <property type="match status" value="1"/>
</dbReference>
<name>A0ABW6SET2_9NOCA</name>
<comment type="similarity">
    <text evidence="5">Belongs to the zinc-containing alcohol dehydrogenase family.</text>
</comment>
<dbReference type="SUPFAM" id="SSF50129">
    <property type="entry name" value="GroES-like"/>
    <property type="match status" value="1"/>
</dbReference>
<evidence type="ECO:0000256" key="1">
    <source>
        <dbReference type="ARBA" id="ARBA00001947"/>
    </source>
</evidence>
<dbReference type="InterPro" id="IPR002328">
    <property type="entry name" value="ADH_Zn_CS"/>
</dbReference>